<proteinExistence type="predicted"/>
<dbReference type="AlphaFoldDB" id="V9WD15"/>
<dbReference type="HOGENOM" id="CLU_2918279_0_0_9"/>
<sequence length="61" mass="7220">MLIKFLYVFSMYNRSKNGNQTYVRFEGAARHFHDSLLSGLQLNAGGFYLSFYEVYLWTILQ</sequence>
<accession>V9WD15</accession>
<protein>
    <submittedName>
        <fullName evidence="1">Uncharacterized protein</fullName>
    </submittedName>
</protein>
<dbReference type="EMBL" id="CP003355">
    <property type="protein sequence ID" value="AHD07615.1"/>
    <property type="molecule type" value="Genomic_DNA"/>
</dbReference>
<evidence type="ECO:0000313" key="2">
    <source>
        <dbReference type="Proteomes" id="UP000029431"/>
    </source>
</evidence>
<dbReference type="KEGG" id="plv:ERIC2_c39491"/>
<reference evidence="1 2" key="1">
    <citation type="journal article" date="2014" name="PLoS ONE">
        <title>How to Kill the Honey Bee Larva: Genomic Potential and Virulence Mechanisms of Paenibacillus larvae.</title>
        <authorList>
            <person name="Djukic M."/>
            <person name="Brzuszkiewicz E."/>
            <person name="Funfhaus A."/>
            <person name="Voss J."/>
            <person name="Gollnow K."/>
            <person name="Poppinga L."/>
            <person name="Liesegang H."/>
            <person name="Garcia-Gonzalez E."/>
            <person name="Genersch E."/>
            <person name="Daniel R."/>
        </authorList>
    </citation>
    <scope>NUCLEOTIDE SEQUENCE [LARGE SCALE GENOMIC DNA]</scope>
    <source>
        <strain evidence="1 2">DSM 25430</strain>
    </source>
</reference>
<dbReference type="Proteomes" id="UP000029431">
    <property type="component" value="Chromosome"/>
</dbReference>
<keyword evidence="2" id="KW-1185">Reference proteome</keyword>
<organism evidence="1 2">
    <name type="scientific">Paenibacillus larvae subsp. larvae DSM 25430</name>
    <dbReference type="NCBI Taxonomy" id="697284"/>
    <lineage>
        <taxon>Bacteria</taxon>
        <taxon>Bacillati</taxon>
        <taxon>Bacillota</taxon>
        <taxon>Bacilli</taxon>
        <taxon>Bacillales</taxon>
        <taxon>Paenibacillaceae</taxon>
        <taxon>Paenibacillus</taxon>
    </lineage>
</organism>
<name>V9WD15_9BACL</name>
<evidence type="ECO:0000313" key="1">
    <source>
        <dbReference type="EMBL" id="AHD07615.1"/>
    </source>
</evidence>
<gene>
    <name evidence="1" type="ORF">ERIC2_c39491</name>
</gene>